<accession>A0A7W6EEE5</accession>
<dbReference type="PANTHER" id="PTHR46230">
    <property type="match status" value="1"/>
</dbReference>
<gene>
    <name evidence="3" type="ORF">FHS81_000242</name>
</gene>
<dbReference type="Pfam" id="PF01722">
    <property type="entry name" value="BolA"/>
    <property type="match status" value="1"/>
</dbReference>
<comment type="caution">
    <text evidence="3">The sequence shown here is derived from an EMBL/GenBank/DDBJ whole genome shotgun (WGS) entry which is preliminary data.</text>
</comment>
<dbReference type="GO" id="GO:0016226">
    <property type="term" value="P:iron-sulfur cluster assembly"/>
    <property type="evidence" value="ECO:0007669"/>
    <property type="project" value="TreeGrafter"/>
</dbReference>
<evidence type="ECO:0000313" key="3">
    <source>
        <dbReference type="EMBL" id="MBB3808188.1"/>
    </source>
</evidence>
<dbReference type="AlphaFoldDB" id="A0A7W6EEE5"/>
<evidence type="ECO:0000256" key="2">
    <source>
        <dbReference type="SAM" id="MobiDB-lite"/>
    </source>
</evidence>
<dbReference type="PANTHER" id="PTHR46230:SF7">
    <property type="entry name" value="BOLA-LIKE PROTEIN 1"/>
    <property type="match status" value="1"/>
</dbReference>
<dbReference type="EMBL" id="JACICC010000001">
    <property type="protein sequence ID" value="MBB3808188.1"/>
    <property type="molecule type" value="Genomic_DNA"/>
</dbReference>
<protein>
    <submittedName>
        <fullName evidence="3">BolA protein</fullName>
    </submittedName>
</protein>
<dbReference type="InterPro" id="IPR036065">
    <property type="entry name" value="BolA-like_sf"/>
</dbReference>
<name>A0A7W6EEE5_9HYPH</name>
<comment type="similarity">
    <text evidence="1">Belongs to the BolA/IbaG family.</text>
</comment>
<sequence length="112" mass="12302">MTQSDNSPTVPVNAPQTGDRKTRIARILEQDLQPEILRIEDESHRHAGHGGWREGGETHYDIVVVASAFTGKSRIDRQRHINALLAEEFNTGLHALALTTLTPAEAAERGIA</sequence>
<feature type="compositionally biased region" description="Polar residues" evidence="2">
    <location>
        <begin position="1"/>
        <end position="16"/>
    </location>
</feature>
<feature type="region of interest" description="Disordered" evidence="2">
    <location>
        <begin position="1"/>
        <end position="20"/>
    </location>
</feature>
<dbReference type="SUPFAM" id="SSF82657">
    <property type="entry name" value="BolA-like"/>
    <property type="match status" value="1"/>
</dbReference>
<keyword evidence="4" id="KW-1185">Reference proteome</keyword>
<dbReference type="Proteomes" id="UP000537592">
    <property type="component" value="Unassembled WGS sequence"/>
</dbReference>
<dbReference type="Gene3D" id="3.30.300.90">
    <property type="entry name" value="BolA-like"/>
    <property type="match status" value="1"/>
</dbReference>
<dbReference type="InterPro" id="IPR002634">
    <property type="entry name" value="BolA"/>
</dbReference>
<reference evidence="3 4" key="1">
    <citation type="submission" date="2020-08" db="EMBL/GenBank/DDBJ databases">
        <title>Genomic Encyclopedia of Type Strains, Phase IV (KMG-IV): sequencing the most valuable type-strain genomes for metagenomic binning, comparative biology and taxonomic classification.</title>
        <authorList>
            <person name="Goeker M."/>
        </authorList>
    </citation>
    <scope>NUCLEOTIDE SEQUENCE [LARGE SCALE GENOMIC DNA]</scope>
    <source>
        <strain evidence="3 4">DSM 28760</strain>
    </source>
</reference>
<evidence type="ECO:0000313" key="4">
    <source>
        <dbReference type="Proteomes" id="UP000537592"/>
    </source>
</evidence>
<proteinExistence type="inferred from homology"/>
<dbReference type="PIRSF" id="PIRSF003113">
    <property type="entry name" value="BolA"/>
    <property type="match status" value="1"/>
</dbReference>
<evidence type="ECO:0000256" key="1">
    <source>
        <dbReference type="RuleBase" id="RU003860"/>
    </source>
</evidence>
<organism evidence="3 4">
    <name type="scientific">Pseudochelatococcus contaminans</name>
    <dbReference type="NCBI Taxonomy" id="1538103"/>
    <lineage>
        <taxon>Bacteria</taxon>
        <taxon>Pseudomonadati</taxon>
        <taxon>Pseudomonadota</taxon>
        <taxon>Alphaproteobacteria</taxon>
        <taxon>Hyphomicrobiales</taxon>
        <taxon>Chelatococcaceae</taxon>
        <taxon>Pseudochelatococcus</taxon>
    </lineage>
</organism>
<dbReference type="RefSeq" id="WP_183750219.1">
    <property type="nucleotide sequence ID" value="NZ_JACICC010000001.1"/>
</dbReference>